<dbReference type="InterPro" id="IPR036390">
    <property type="entry name" value="WH_DNA-bd_sf"/>
</dbReference>
<dbReference type="GO" id="GO:0003677">
    <property type="term" value="F:DNA binding"/>
    <property type="evidence" value="ECO:0007669"/>
    <property type="project" value="UniProtKB-KW"/>
</dbReference>
<reference evidence="6 7" key="1">
    <citation type="submission" date="2017-04" db="EMBL/GenBank/DDBJ databases">
        <authorList>
            <person name="Afonso C.L."/>
            <person name="Miller P.J."/>
            <person name="Scott M.A."/>
            <person name="Spackman E."/>
            <person name="Goraichik I."/>
            <person name="Dimitrov K.M."/>
            <person name="Suarez D.L."/>
            <person name="Swayne D.E."/>
        </authorList>
    </citation>
    <scope>NUCLEOTIDE SEQUENCE [LARGE SCALE GENOMIC DNA]</scope>
    <source>
        <strain evidence="6 7">DSM 12555</strain>
    </source>
</reference>
<evidence type="ECO:0000256" key="1">
    <source>
        <dbReference type="ARBA" id="ARBA00009437"/>
    </source>
</evidence>
<gene>
    <name evidence="6" type="ORF">SAMN02745134_01249</name>
</gene>
<dbReference type="EMBL" id="FWXH01000003">
    <property type="protein sequence ID" value="SMC21336.1"/>
    <property type="molecule type" value="Genomic_DNA"/>
</dbReference>
<protein>
    <submittedName>
        <fullName evidence="6">DNA-binding transcriptional regulator, LysR family</fullName>
    </submittedName>
</protein>
<keyword evidence="3 6" id="KW-0238">DNA-binding</keyword>
<proteinExistence type="inferred from homology"/>
<evidence type="ECO:0000259" key="5">
    <source>
        <dbReference type="PROSITE" id="PS50931"/>
    </source>
</evidence>
<dbReference type="AlphaFoldDB" id="A0A1W1XBL3"/>
<dbReference type="PRINTS" id="PR00039">
    <property type="entry name" value="HTHLYSR"/>
</dbReference>
<dbReference type="Pfam" id="PF00126">
    <property type="entry name" value="HTH_1"/>
    <property type="match status" value="1"/>
</dbReference>
<dbReference type="PROSITE" id="PS50931">
    <property type="entry name" value="HTH_LYSR"/>
    <property type="match status" value="1"/>
</dbReference>
<evidence type="ECO:0000313" key="7">
    <source>
        <dbReference type="Proteomes" id="UP000192468"/>
    </source>
</evidence>
<dbReference type="InterPro" id="IPR005119">
    <property type="entry name" value="LysR_subst-bd"/>
</dbReference>
<evidence type="ECO:0000256" key="3">
    <source>
        <dbReference type="ARBA" id="ARBA00023125"/>
    </source>
</evidence>
<comment type="similarity">
    <text evidence="1">Belongs to the LysR transcriptional regulatory family.</text>
</comment>
<dbReference type="SUPFAM" id="SSF46785">
    <property type="entry name" value="Winged helix' DNA-binding domain"/>
    <property type="match status" value="1"/>
</dbReference>
<dbReference type="CDD" id="cd05466">
    <property type="entry name" value="PBP2_LTTR_substrate"/>
    <property type="match status" value="1"/>
</dbReference>
<dbReference type="Proteomes" id="UP000192468">
    <property type="component" value="Unassembled WGS sequence"/>
</dbReference>
<name>A0A1W1XBL3_9CLOT</name>
<sequence length="290" mass="32961">MDIKQLKYFLTIAEEGQITAAAKKLHIAQPPLSQQLKILEEELGIKLVERGSRHIHLTDAGKILRERARQILELSDSTVNEINDFKRGLKGTLTIGTISSSGSLLLKNVIAKFHKEYSGVKFSIREGNTFNILELLNKGVIEIGIVRTPFKALNYGCKYMKKEPMIAAMTKKYCSGDDTKTMEITELKDKPIILYRRFENLIIEACFENGFKPEIFCKNEDARTTLMWANAGLGIAIVPKSAFELVNNENLIYKEIEYEKLVTSIAAIWIKDRYLSSLAEKFIESFNEDE</sequence>
<dbReference type="OrthoDB" id="9803714at2"/>
<dbReference type="RefSeq" id="WP_084114748.1">
    <property type="nucleotide sequence ID" value="NZ_FWXH01000003.1"/>
</dbReference>
<evidence type="ECO:0000256" key="2">
    <source>
        <dbReference type="ARBA" id="ARBA00023015"/>
    </source>
</evidence>
<keyword evidence="2" id="KW-0805">Transcription regulation</keyword>
<organism evidence="6 7">
    <name type="scientific">Clostridium acidisoli DSM 12555</name>
    <dbReference type="NCBI Taxonomy" id="1121291"/>
    <lineage>
        <taxon>Bacteria</taxon>
        <taxon>Bacillati</taxon>
        <taxon>Bacillota</taxon>
        <taxon>Clostridia</taxon>
        <taxon>Eubacteriales</taxon>
        <taxon>Clostridiaceae</taxon>
        <taxon>Clostridium</taxon>
    </lineage>
</organism>
<dbReference type="InterPro" id="IPR050950">
    <property type="entry name" value="HTH-type_LysR_regulators"/>
</dbReference>
<dbReference type="SUPFAM" id="SSF53850">
    <property type="entry name" value="Periplasmic binding protein-like II"/>
    <property type="match status" value="1"/>
</dbReference>
<dbReference type="InterPro" id="IPR000847">
    <property type="entry name" value="LysR_HTH_N"/>
</dbReference>
<dbReference type="Gene3D" id="1.10.10.10">
    <property type="entry name" value="Winged helix-like DNA-binding domain superfamily/Winged helix DNA-binding domain"/>
    <property type="match status" value="1"/>
</dbReference>
<dbReference type="STRING" id="1121291.SAMN02745134_01249"/>
<accession>A0A1W1XBL3</accession>
<evidence type="ECO:0000313" key="6">
    <source>
        <dbReference type="EMBL" id="SMC21336.1"/>
    </source>
</evidence>
<dbReference type="FunFam" id="1.10.10.10:FF:000001">
    <property type="entry name" value="LysR family transcriptional regulator"/>
    <property type="match status" value="1"/>
</dbReference>
<evidence type="ECO:0000256" key="4">
    <source>
        <dbReference type="ARBA" id="ARBA00023163"/>
    </source>
</evidence>
<dbReference type="Pfam" id="PF03466">
    <property type="entry name" value="LysR_substrate"/>
    <property type="match status" value="1"/>
</dbReference>
<dbReference type="GO" id="GO:0005829">
    <property type="term" value="C:cytosol"/>
    <property type="evidence" value="ECO:0007669"/>
    <property type="project" value="TreeGrafter"/>
</dbReference>
<dbReference type="Gene3D" id="3.40.190.290">
    <property type="match status" value="1"/>
</dbReference>
<dbReference type="PANTHER" id="PTHR30419:SF28">
    <property type="entry name" value="HTH-TYPE TRANSCRIPTIONAL REGULATOR BSDA"/>
    <property type="match status" value="1"/>
</dbReference>
<keyword evidence="4" id="KW-0804">Transcription</keyword>
<dbReference type="InterPro" id="IPR036388">
    <property type="entry name" value="WH-like_DNA-bd_sf"/>
</dbReference>
<feature type="domain" description="HTH lysR-type" evidence="5">
    <location>
        <begin position="1"/>
        <end position="58"/>
    </location>
</feature>
<keyword evidence="7" id="KW-1185">Reference proteome</keyword>
<dbReference type="PANTHER" id="PTHR30419">
    <property type="entry name" value="HTH-TYPE TRANSCRIPTIONAL REGULATOR YBHD"/>
    <property type="match status" value="1"/>
</dbReference>
<dbReference type="GO" id="GO:0003700">
    <property type="term" value="F:DNA-binding transcription factor activity"/>
    <property type="evidence" value="ECO:0007669"/>
    <property type="project" value="InterPro"/>
</dbReference>